<dbReference type="OrthoDB" id="9016931at2"/>
<evidence type="ECO:0008006" key="3">
    <source>
        <dbReference type="Google" id="ProtNLM"/>
    </source>
</evidence>
<gene>
    <name evidence="1" type="ORF">VSF3289_03428</name>
</gene>
<dbReference type="RefSeq" id="WP_069447567.1">
    <property type="nucleotide sequence ID" value="NZ_MDCJ01000007.1"/>
</dbReference>
<dbReference type="PATRIC" id="fig|45658.8.peg.3387"/>
<dbReference type="EMBL" id="MDCJ01000007">
    <property type="protein sequence ID" value="ODS04297.1"/>
    <property type="molecule type" value="Genomic_DNA"/>
</dbReference>
<dbReference type="SUPFAM" id="SSF69279">
    <property type="entry name" value="Phage tail proteins"/>
    <property type="match status" value="2"/>
</dbReference>
<accession>A0A1E3WGX9</accession>
<reference evidence="1 2" key="1">
    <citation type="submission" date="2016-08" db="EMBL/GenBank/DDBJ databases">
        <title>Genome sequencing of Vibrio scophthalmi strain FP3289, an isolated from Paralichthys olivaceus.</title>
        <authorList>
            <person name="Han H.-J."/>
        </authorList>
    </citation>
    <scope>NUCLEOTIDE SEQUENCE [LARGE SCALE GENOMIC DNA]</scope>
    <source>
        <strain evidence="1 2">FP3289</strain>
    </source>
</reference>
<comment type="caution">
    <text evidence="1">The sequence shown here is derived from an EMBL/GenBank/DDBJ whole genome shotgun (WGS) entry which is preliminary data.</text>
</comment>
<dbReference type="Gene3D" id="3.30.1920.10">
    <property type="entry name" value="Baseplate protein-like domains - 2 layer sandwich fold"/>
    <property type="match status" value="1"/>
</dbReference>
<name>A0A1E3WGX9_9VIBR</name>
<dbReference type="AlphaFoldDB" id="A0A1E3WGX9"/>
<evidence type="ECO:0000313" key="2">
    <source>
        <dbReference type="Proteomes" id="UP000095131"/>
    </source>
</evidence>
<protein>
    <recommendedName>
        <fullName evidence="3">Phage tail protein</fullName>
    </recommendedName>
</protein>
<proteinExistence type="predicted"/>
<dbReference type="Proteomes" id="UP000095131">
    <property type="component" value="Unassembled WGS sequence"/>
</dbReference>
<sequence>MQKLTMLISGNPYPFYQADLNYSVEQLAHTFSCKIPPMRIESPLPIEFRLGERVILTGQIDKVDSGTATSAQELSISGRSRSANMIDSRITMDALYDQNVEKLLRSLAKPFGLSVKSLVGSMPLIPEFQINAESPVENVAQVIREQGFMLIERNGVLTIENTAHATVHGIGLSTDSNVESLDITRTFNKQFHRIEVQGAWDDASATIKMPGINNARTMVIICDQLQSAEACLSRAQYERDLAIAESLTVSTNISDVFQELAIDGLNRVIRVSDKEQGFNEMLVIKALGLSVSESSASTSVELFRPFKEQSYA</sequence>
<organism evidence="1 2">
    <name type="scientific">Vibrio scophthalmi</name>
    <dbReference type="NCBI Taxonomy" id="45658"/>
    <lineage>
        <taxon>Bacteria</taxon>
        <taxon>Pseudomonadati</taxon>
        <taxon>Pseudomonadota</taxon>
        <taxon>Gammaproteobacteria</taxon>
        <taxon>Vibrionales</taxon>
        <taxon>Vibrionaceae</taxon>
        <taxon>Vibrio</taxon>
    </lineage>
</organism>
<evidence type="ECO:0000313" key="1">
    <source>
        <dbReference type="EMBL" id="ODS04297.1"/>
    </source>
</evidence>
<dbReference type="InterPro" id="IPR023399">
    <property type="entry name" value="Baseplate-like_2-layer_sand"/>
</dbReference>
<dbReference type="Gene3D" id="3.55.50.10">
    <property type="entry name" value="Baseplate protein-like domains"/>
    <property type="match status" value="1"/>
</dbReference>
<dbReference type="Gene3D" id="2.30.300.10">
    <property type="entry name" value="Baseplate protein-like domain - beta roll fold"/>
    <property type="match status" value="1"/>
</dbReference>